<evidence type="ECO:0008006" key="2">
    <source>
        <dbReference type="Google" id="ProtNLM"/>
    </source>
</evidence>
<feature type="non-terminal residue" evidence="1">
    <location>
        <position position="1"/>
    </location>
</feature>
<evidence type="ECO:0000313" key="1">
    <source>
        <dbReference type="EMBL" id="KKK48507.1"/>
    </source>
</evidence>
<comment type="caution">
    <text evidence="1">The sequence shown here is derived from an EMBL/GenBank/DDBJ whole genome shotgun (WGS) entry which is preliminary data.</text>
</comment>
<organism evidence="1">
    <name type="scientific">marine sediment metagenome</name>
    <dbReference type="NCBI Taxonomy" id="412755"/>
    <lineage>
        <taxon>unclassified sequences</taxon>
        <taxon>metagenomes</taxon>
        <taxon>ecological metagenomes</taxon>
    </lineage>
</organism>
<dbReference type="EMBL" id="LAZR01069028">
    <property type="protein sequence ID" value="KKK48507.1"/>
    <property type="molecule type" value="Genomic_DNA"/>
</dbReference>
<reference evidence="1" key="1">
    <citation type="journal article" date="2015" name="Nature">
        <title>Complex archaea that bridge the gap between prokaryotes and eukaryotes.</title>
        <authorList>
            <person name="Spang A."/>
            <person name="Saw J.H."/>
            <person name="Jorgensen S.L."/>
            <person name="Zaremba-Niedzwiedzka K."/>
            <person name="Martijn J."/>
            <person name="Lind A.E."/>
            <person name="van Eijk R."/>
            <person name="Schleper C."/>
            <person name="Guy L."/>
            <person name="Ettema T.J."/>
        </authorList>
    </citation>
    <scope>NUCLEOTIDE SEQUENCE</scope>
</reference>
<name>A0A0F8VW19_9ZZZZ</name>
<gene>
    <name evidence="1" type="ORF">LCGC14_3144410</name>
</gene>
<accession>A0A0F8VW19</accession>
<proteinExistence type="predicted"/>
<sequence>DRMTITPDEEIWGCVLFPDYFKGKERSPEYQKFYFGALDDFIENHKNIYPRISSNYARLSVDNFSASGLGCFLCPELENCEACPINASFSGNPLGEMPSHLCKIQKIKIKEKEKFRIEIQKIQVSS</sequence>
<protein>
    <recommendedName>
        <fullName evidence="2">4Fe4S-binding SPASM domain-containing protein</fullName>
    </recommendedName>
</protein>
<dbReference type="AlphaFoldDB" id="A0A0F8VW19"/>